<keyword evidence="1" id="KW-1133">Transmembrane helix</keyword>
<proteinExistence type="predicted"/>
<dbReference type="AlphaFoldDB" id="A0A835QW19"/>
<evidence type="ECO:0000256" key="1">
    <source>
        <dbReference type="SAM" id="Phobius"/>
    </source>
</evidence>
<comment type="caution">
    <text evidence="2">The sequence shown here is derived from an EMBL/GenBank/DDBJ whole genome shotgun (WGS) entry which is preliminary data.</text>
</comment>
<dbReference type="OrthoDB" id="1924787at2759"/>
<gene>
    <name evidence="2" type="ORF">HPP92_010622</name>
</gene>
<sequence length="162" mass="17414">MVDLLGRAGLLEEAEELIASMPMEADVVIWGSMLASARTYQKVEFGEGAAEKLARLDPGHEAGRVLMSNIYADADRWDEVSLLLLTVNSRKRTAHSGNGAPLCVALLIDGIIGCLVTMFTAYGTPPFLAKLAHVTVNIVNPSVYYELRNSNSLCLLGCVFGA</sequence>
<accession>A0A835QW19</accession>
<dbReference type="PANTHER" id="PTHR47926:SF407">
    <property type="entry name" value="(WILD MALAYSIAN BANANA) HYPOTHETICAL PROTEIN"/>
    <property type="match status" value="1"/>
</dbReference>
<dbReference type="InterPro" id="IPR046960">
    <property type="entry name" value="PPR_At4g14850-like_plant"/>
</dbReference>
<feature type="transmembrane region" description="Helical" evidence="1">
    <location>
        <begin position="99"/>
        <end position="122"/>
    </location>
</feature>
<name>A0A835QW19_VANPL</name>
<keyword evidence="3" id="KW-1185">Reference proteome</keyword>
<reference evidence="2 3" key="1">
    <citation type="journal article" date="2020" name="Nat. Food">
        <title>A phased Vanilla planifolia genome enables genetic improvement of flavour and production.</title>
        <authorList>
            <person name="Hasing T."/>
            <person name="Tang H."/>
            <person name="Brym M."/>
            <person name="Khazi F."/>
            <person name="Huang T."/>
            <person name="Chambers A.H."/>
        </authorList>
    </citation>
    <scope>NUCLEOTIDE SEQUENCE [LARGE SCALE GENOMIC DNA]</scope>
    <source>
        <tissue evidence="2">Leaf</tissue>
    </source>
</reference>
<dbReference type="Pfam" id="PF20431">
    <property type="entry name" value="E_motif"/>
    <property type="match status" value="1"/>
</dbReference>
<organism evidence="2 3">
    <name type="scientific">Vanilla planifolia</name>
    <name type="common">Vanilla</name>
    <dbReference type="NCBI Taxonomy" id="51239"/>
    <lineage>
        <taxon>Eukaryota</taxon>
        <taxon>Viridiplantae</taxon>
        <taxon>Streptophyta</taxon>
        <taxon>Embryophyta</taxon>
        <taxon>Tracheophyta</taxon>
        <taxon>Spermatophyta</taxon>
        <taxon>Magnoliopsida</taxon>
        <taxon>Liliopsida</taxon>
        <taxon>Asparagales</taxon>
        <taxon>Orchidaceae</taxon>
        <taxon>Vanilloideae</taxon>
        <taxon>Vanilleae</taxon>
        <taxon>Vanilla</taxon>
    </lineage>
</organism>
<dbReference type="InterPro" id="IPR046848">
    <property type="entry name" value="E_motif"/>
</dbReference>
<dbReference type="Proteomes" id="UP000636800">
    <property type="component" value="Chromosome 5"/>
</dbReference>
<protein>
    <recommendedName>
        <fullName evidence="4">Pentatricopeptide repeat-containing protein</fullName>
    </recommendedName>
</protein>
<evidence type="ECO:0000313" key="2">
    <source>
        <dbReference type="EMBL" id="KAG0479764.1"/>
    </source>
</evidence>
<dbReference type="EMBL" id="JADCNL010000005">
    <property type="protein sequence ID" value="KAG0479764.1"/>
    <property type="molecule type" value="Genomic_DNA"/>
</dbReference>
<keyword evidence="1" id="KW-0812">Transmembrane</keyword>
<evidence type="ECO:0000313" key="3">
    <source>
        <dbReference type="Proteomes" id="UP000636800"/>
    </source>
</evidence>
<dbReference type="PANTHER" id="PTHR47926">
    <property type="entry name" value="PENTATRICOPEPTIDE REPEAT-CONTAINING PROTEIN"/>
    <property type="match status" value="1"/>
</dbReference>
<dbReference type="GO" id="GO:0009451">
    <property type="term" value="P:RNA modification"/>
    <property type="evidence" value="ECO:0007669"/>
    <property type="project" value="InterPro"/>
</dbReference>
<keyword evidence="1" id="KW-0472">Membrane</keyword>
<evidence type="ECO:0008006" key="4">
    <source>
        <dbReference type="Google" id="ProtNLM"/>
    </source>
</evidence>
<dbReference type="GO" id="GO:0003723">
    <property type="term" value="F:RNA binding"/>
    <property type="evidence" value="ECO:0007669"/>
    <property type="project" value="InterPro"/>
</dbReference>